<keyword evidence="3 5" id="KW-1133">Transmembrane helix</keyword>
<feature type="transmembrane region" description="Helical" evidence="5">
    <location>
        <begin position="41"/>
        <end position="65"/>
    </location>
</feature>
<evidence type="ECO:0000256" key="2">
    <source>
        <dbReference type="ARBA" id="ARBA00022692"/>
    </source>
</evidence>
<proteinExistence type="predicted"/>
<feature type="transmembrane region" description="Helical" evidence="5">
    <location>
        <begin position="144"/>
        <end position="172"/>
    </location>
</feature>
<keyword evidence="2 5" id="KW-0812">Transmembrane</keyword>
<dbReference type="Gene3D" id="1.20.120.1630">
    <property type="match status" value="1"/>
</dbReference>
<dbReference type="Pfam" id="PF04191">
    <property type="entry name" value="PEMT"/>
    <property type="match status" value="1"/>
</dbReference>
<accession>A0A3B0QTR3</accession>
<dbReference type="PANTHER" id="PTHR12714">
    <property type="entry name" value="PROTEIN-S ISOPRENYLCYSTEINE O-METHYLTRANSFERASE"/>
    <property type="match status" value="1"/>
</dbReference>
<dbReference type="InterPro" id="IPR007318">
    <property type="entry name" value="Phopholipid_MeTrfase"/>
</dbReference>
<keyword evidence="4 5" id="KW-0472">Membrane</keyword>
<evidence type="ECO:0000256" key="4">
    <source>
        <dbReference type="ARBA" id="ARBA00023136"/>
    </source>
</evidence>
<evidence type="ECO:0000313" key="6">
    <source>
        <dbReference type="EMBL" id="VAV85014.1"/>
    </source>
</evidence>
<dbReference type="EMBL" id="UOEA01000080">
    <property type="protein sequence ID" value="VAV85014.1"/>
    <property type="molecule type" value="Genomic_DNA"/>
</dbReference>
<evidence type="ECO:0008006" key="7">
    <source>
        <dbReference type="Google" id="ProtNLM"/>
    </source>
</evidence>
<feature type="transmembrane region" description="Helical" evidence="5">
    <location>
        <begin position="85"/>
        <end position="112"/>
    </location>
</feature>
<name>A0A3B0QTR3_9ZZZZ</name>
<evidence type="ECO:0000256" key="1">
    <source>
        <dbReference type="ARBA" id="ARBA00004127"/>
    </source>
</evidence>
<evidence type="ECO:0000256" key="3">
    <source>
        <dbReference type="ARBA" id="ARBA00022989"/>
    </source>
</evidence>
<comment type="subcellular location">
    <subcellularLocation>
        <location evidence="1">Endomembrane system</location>
        <topology evidence="1">Multi-pass membrane protein</topology>
    </subcellularLocation>
</comment>
<dbReference type="GO" id="GO:0012505">
    <property type="term" value="C:endomembrane system"/>
    <property type="evidence" value="ECO:0007669"/>
    <property type="project" value="UniProtKB-SubCell"/>
</dbReference>
<evidence type="ECO:0000256" key="5">
    <source>
        <dbReference type="SAM" id="Phobius"/>
    </source>
</evidence>
<dbReference type="GO" id="GO:0016740">
    <property type="term" value="F:transferase activity"/>
    <property type="evidence" value="ECO:0007669"/>
    <property type="project" value="UniProtKB-ARBA"/>
</dbReference>
<organism evidence="6">
    <name type="scientific">hydrothermal vent metagenome</name>
    <dbReference type="NCBI Taxonomy" id="652676"/>
    <lineage>
        <taxon>unclassified sequences</taxon>
        <taxon>metagenomes</taxon>
        <taxon>ecological metagenomes</taxon>
    </lineage>
</organism>
<reference evidence="6" key="1">
    <citation type="submission" date="2018-06" db="EMBL/GenBank/DDBJ databases">
        <authorList>
            <person name="Zhirakovskaya E."/>
        </authorList>
    </citation>
    <scope>NUCLEOTIDE SEQUENCE</scope>
</reference>
<gene>
    <name evidence="6" type="ORF">MNBD_DELTA01-390</name>
</gene>
<feature type="transmembrane region" description="Helical" evidence="5">
    <location>
        <begin position="6"/>
        <end position="29"/>
    </location>
</feature>
<protein>
    <recommendedName>
        <fullName evidence="7">Protein-S-isoprenylcysteine methyltransferase</fullName>
    </recommendedName>
</protein>
<dbReference type="PANTHER" id="PTHR12714:SF9">
    <property type="entry name" value="PROTEIN-S-ISOPRENYLCYSTEINE O-METHYLTRANSFERASE"/>
    <property type="match status" value="1"/>
</dbReference>
<dbReference type="AlphaFoldDB" id="A0A3B0QTR3"/>
<sequence length="212" mass="24499">MENSQPAFGAWAMTIIMIVIASWIIYKYLVPRDFKEWRNVGLLHAFIIALYAEMYGFPLTIYLLTSFIGIDIPWLHMSGHLWSSLFGWGTGMAMVEMLVGYGFVFAGISLIVKGWKQIYDARNEKKLVTGGVYRYIRHPQYTGIYLAIFGQLIHWPTIPTLVLFPVIIWAYYHLAKKEEKAMIKDFGDRYRTYMASTPMLLPKAGMWGKIYG</sequence>